<feature type="region of interest" description="Disordered" evidence="18">
    <location>
        <begin position="1"/>
        <end position="66"/>
    </location>
</feature>
<dbReference type="GO" id="GO:0102265">
    <property type="term" value="F:tRNA-dihydrouridine47 synthase activity"/>
    <property type="evidence" value="ECO:0007669"/>
    <property type="project" value="UniProtKB-EC"/>
</dbReference>
<evidence type="ECO:0000256" key="4">
    <source>
        <dbReference type="ARBA" id="ARBA00022630"/>
    </source>
</evidence>
<comment type="catalytic activity">
    <reaction evidence="12">
        <text>5,6-dihydrouridine(47) in tRNA + NAD(+) = uridine(47) in tRNA + NADH + H(+)</text>
        <dbReference type="Rhea" id="RHEA:53364"/>
        <dbReference type="Rhea" id="RHEA-COMP:13539"/>
        <dbReference type="Rhea" id="RHEA-COMP:13540"/>
        <dbReference type="ChEBI" id="CHEBI:15378"/>
        <dbReference type="ChEBI" id="CHEBI:57540"/>
        <dbReference type="ChEBI" id="CHEBI:57945"/>
        <dbReference type="ChEBI" id="CHEBI:65315"/>
        <dbReference type="ChEBI" id="CHEBI:74443"/>
        <dbReference type="EC" id="1.3.1.89"/>
    </reaction>
    <physiologicalReaction direction="right-to-left" evidence="12">
        <dbReference type="Rhea" id="RHEA:53366"/>
    </physiologicalReaction>
</comment>
<evidence type="ECO:0000256" key="1">
    <source>
        <dbReference type="ARBA" id="ARBA00001917"/>
    </source>
</evidence>
<comment type="catalytic activity">
    <reaction evidence="14">
        <text>a 5,6-dihydrouridine in mRNA + NADP(+) = a uridine in mRNA + NADPH + H(+)</text>
        <dbReference type="Rhea" id="RHEA:69855"/>
        <dbReference type="Rhea" id="RHEA-COMP:14658"/>
        <dbReference type="Rhea" id="RHEA-COMP:17789"/>
        <dbReference type="ChEBI" id="CHEBI:15378"/>
        <dbReference type="ChEBI" id="CHEBI:57783"/>
        <dbReference type="ChEBI" id="CHEBI:58349"/>
        <dbReference type="ChEBI" id="CHEBI:65315"/>
        <dbReference type="ChEBI" id="CHEBI:74443"/>
    </reaction>
    <physiologicalReaction direction="right-to-left" evidence="14">
        <dbReference type="Rhea" id="RHEA:69857"/>
    </physiologicalReaction>
</comment>
<dbReference type="CDD" id="cd02801">
    <property type="entry name" value="DUS_like_FMN"/>
    <property type="match status" value="1"/>
</dbReference>
<name>A0A8H7BSW1_9FUNG</name>
<sequence>MAMAEQERRPGQASIKAEFRKETWFDDGKEEDIPTGFGDEEEEGKKFKEENPKKRVRGANKGQRGKKRIVDSIQICPNTARGDDCPFAERCRYSHDLEAYLATKPPDLGNKCIQFDLFGVCRRGYKCRFLNAHMDENKKLIINEELVKKNPVYTKNGIGAEAQRALTKFTYEFPKTKAYMVEVEAEIKAEEEMKAANRKRRLGLENNAEDDAAEASDEPPLKKEKIEGEAGDKKVVEKTESVISNAVPEEKNDKEEKEKNLQISHDEDLPEINMNVEPEQKPLGPIDEQYRKIIDFSNKTYLAPLTTVGNLPFRRICKEYGVDITCGEMAMAKNLLMGQQSEWALTKRHVSEDIFGVQASRNRSILRYFFLIVEIQICGGKVEQVVKACEAINNEIEVDFVDLNMGCPIDLVFNSGAGSALMDAKGRMNKILKGMTRVLDVPVTVKFRTGVKENTPTAHKLIPRLEEMNIALGTLHGRSRMQRYTKLANWDYISEVKNLTNNLPLYGNGDVLSFEDYNRCKSETGVDGIMMGRGALIKPWIFEEIKNQRHWDISSRERFDMLKRFCDYGLEHWGTDSQGLNIARRYIPVGLLEVIPQKMNERAPPYQGRDELETLMASPKASDWVKLRQVL</sequence>
<dbReference type="GO" id="GO:0050660">
    <property type="term" value="F:flavin adenine dinucleotide binding"/>
    <property type="evidence" value="ECO:0007669"/>
    <property type="project" value="UniProtKB-UniRule"/>
</dbReference>
<dbReference type="OrthoDB" id="259935at2759"/>
<evidence type="ECO:0000313" key="21">
    <source>
        <dbReference type="Proteomes" id="UP000605846"/>
    </source>
</evidence>
<accession>A0A8H7BSW1</accession>
<dbReference type="GO" id="GO:0003723">
    <property type="term" value="F:RNA binding"/>
    <property type="evidence" value="ECO:0007669"/>
    <property type="project" value="TreeGrafter"/>
</dbReference>
<comment type="similarity">
    <text evidence="17">Belongs to the dus family. Dus3 subfamily.</text>
</comment>
<keyword evidence="16 17" id="KW-0479">Metal-binding</keyword>
<feature type="compositionally biased region" description="Basic and acidic residues" evidence="18">
    <location>
        <begin position="248"/>
        <end position="267"/>
    </location>
</feature>
<organism evidence="20 21">
    <name type="scientific">Apophysomyces ossiformis</name>
    <dbReference type="NCBI Taxonomy" id="679940"/>
    <lineage>
        <taxon>Eukaryota</taxon>
        <taxon>Fungi</taxon>
        <taxon>Fungi incertae sedis</taxon>
        <taxon>Mucoromycota</taxon>
        <taxon>Mucoromycotina</taxon>
        <taxon>Mucoromycetes</taxon>
        <taxon>Mucorales</taxon>
        <taxon>Mucorineae</taxon>
        <taxon>Mucoraceae</taxon>
        <taxon>Apophysomyces</taxon>
    </lineage>
</organism>
<evidence type="ECO:0000256" key="13">
    <source>
        <dbReference type="ARBA" id="ARBA00048342"/>
    </source>
</evidence>
<dbReference type="Gene3D" id="4.10.1000.10">
    <property type="entry name" value="Zinc finger, CCCH-type"/>
    <property type="match status" value="1"/>
</dbReference>
<keyword evidence="4 17" id="KW-0285">Flavoprotein</keyword>
<gene>
    <name evidence="20" type="primary">DUS3L</name>
    <name evidence="20" type="ORF">EC973_006782</name>
</gene>
<dbReference type="InterPro" id="IPR000571">
    <property type="entry name" value="Znf_CCCH"/>
</dbReference>
<feature type="compositionally biased region" description="Basic residues" evidence="18">
    <location>
        <begin position="54"/>
        <end position="66"/>
    </location>
</feature>
<evidence type="ECO:0000256" key="2">
    <source>
        <dbReference type="ARBA" id="ARBA00012376"/>
    </source>
</evidence>
<dbReference type="Pfam" id="PF25585">
    <property type="entry name" value="zf-CCCH_DUS3L"/>
    <property type="match status" value="2"/>
</dbReference>
<evidence type="ECO:0000256" key="17">
    <source>
        <dbReference type="RuleBase" id="RU291113"/>
    </source>
</evidence>
<evidence type="ECO:0000256" key="5">
    <source>
        <dbReference type="ARBA" id="ARBA00022643"/>
    </source>
</evidence>
<evidence type="ECO:0000256" key="10">
    <source>
        <dbReference type="ARBA" id="ARBA00023002"/>
    </source>
</evidence>
<keyword evidence="5 17" id="KW-0288">FMN</keyword>
<dbReference type="Gene3D" id="3.20.20.70">
    <property type="entry name" value="Aldolase class I"/>
    <property type="match status" value="1"/>
</dbReference>
<dbReference type="AlphaFoldDB" id="A0A8H7BSW1"/>
<feature type="compositionally biased region" description="Basic and acidic residues" evidence="18">
    <location>
        <begin position="43"/>
        <end position="53"/>
    </location>
</feature>
<dbReference type="InterPro" id="IPR035587">
    <property type="entry name" value="DUS-like_FMN-bd"/>
</dbReference>
<feature type="zinc finger region" description="C3H1-type" evidence="16">
    <location>
        <begin position="71"/>
        <end position="98"/>
    </location>
</feature>
<evidence type="ECO:0000256" key="8">
    <source>
        <dbReference type="ARBA" id="ARBA00022771"/>
    </source>
</evidence>
<feature type="region of interest" description="Disordered" evidence="18">
    <location>
        <begin position="200"/>
        <end position="268"/>
    </location>
</feature>
<feature type="compositionally biased region" description="Basic and acidic residues" evidence="18">
    <location>
        <begin position="219"/>
        <end position="240"/>
    </location>
</feature>
<keyword evidence="8 16" id="KW-0863">Zinc-finger</keyword>
<keyword evidence="11 17" id="KW-0520">NAD</keyword>
<keyword evidence="21" id="KW-1185">Reference proteome</keyword>
<evidence type="ECO:0000256" key="16">
    <source>
        <dbReference type="PROSITE-ProRule" id="PRU00723"/>
    </source>
</evidence>
<keyword evidence="16 17" id="KW-0862">Zinc</keyword>
<dbReference type="EC" id="1.3.1.89" evidence="2 17"/>
<dbReference type="InterPro" id="IPR018517">
    <property type="entry name" value="tRNA_hU_synthase_CS"/>
</dbReference>
<keyword evidence="7 17" id="KW-0819">tRNA processing</keyword>
<evidence type="ECO:0000256" key="3">
    <source>
        <dbReference type="ARBA" id="ARBA00022143"/>
    </source>
</evidence>
<evidence type="ECO:0000259" key="19">
    <source>
        <dbReference type="PROSITE" id="PS50103"/>
    </source>
</evidence>
<keyword evidence="6" id="KW-0507">mRNA processing</keyword>
<dbReference type="SUPFAM" id="SSF51395">
    <property type="entry name" value="FMN-linked oxidoreductases"/>
    <property type="match status" value="1"/>
</dbReference>
<keyword evidence="9 17" id="KW-0521">NADP</keyword>
<dbReference type="GO" id="GO:0006397">
    <property type="term" value="P:mRNA processing"/>
    <property type="evidence" value="ECO:0007669"/>
    <property type="project" value="UniProtKB-KW"/>
</dbReference>
<dbReference type="GO" id="GO:0008270">
    <property type="term" value="F:zinc ion binding"/>
    <property type="evidence" value="ECO:0007669"/>
    <property type="project" value="UniProtKB-KW"/>
</dbReference>
<feature type="compositionally biased region" description="Acidic residues" evidence="18">
    <location>
        <begin position="207"/>
        <end position="217"/>
    </location>
</feature>
<evidence type="ECO:0000256" key="18">
    <source>
        <dbReference type="SAM" id="MobiDB-lite"/>
    </source>
</evidence>
<comment type="function">
    <text evidence="17">Catalyzes the synthesis of dihydrouridine, a modified base found in the D-loop of most tRNAs. Specifically modifies U47 in cytoplasmic tRNAs.</text>
</comment>
<dbReference type="PROSITE" id="PS01136">
    <property type="entry name" value="UPF0034"/>
    <property type="match status" value="1"/>
</dbReference>
<feature type="domain" description="C3H1-type" evidence="19">
    <location>
        <begin position="71"/>
        <end position="98"/>
    </location>
</feature>
<evidence type="ECO:0000256" key="15">
    <source>
        <dbReference type="ARBA" id="ARBA00049513"/>
    </source>
</evidence>
<comment type="catalytic activity">
    <reaction evidence="15">
        <text>5,6-dihydrouridine(47) in tRNA + NADP(+) = uridine(47) in tRNA + NADPH + H(+)</text>
        <dbReference type="Rhea" id="RHEA:53360"/>
        <dbReference type="Rhea" id="RHEA-COMP:13539"/>
        <dbReference type="Rhea" id="RHEA-COMP:13540"/>
        <dbReference type="ChEBI" id="CHEBI:15378"/>
        <dbReference type="ChEBI" id="CHEBI:57783"/>
        <dbReference type="ChEBI" id="CHEBI:58349"/>
        <dbReference type="ChEBI" id="CHEBI:65315"/>
        <dbReference type="ChEBI" id="CHEBI:74443"/>
        <dbReference type="EC" id="1.3.1.89"/>
    </reaction>
    <physiologicalReaction direction="right-to-left" evidence="15">
        <dbReference type="Rhea" id="RHEA:53362"/>
    </physiologicalReaction>
</comment>
<dbReference type="EMBL" id="JABAYA010000045">
    <property type="protein sequence ID" value="KAF7728017.1"/>
    <property type="molecule type" value="Genomic_DNA"/>
</dbReference>
<comment type="catalytic activity">
    <reaction evidence="13">
        <text>a 5,6-dihydrouridine in mRNA + NAD(+) = a uridine in mRNA + NADH + H(+)</text>
        <dbReference type="Rhea" id="RHEA:69851"/>
        <dbReference type="Rhea" id="RHEA-COMP:14658"/>
        <dbReference type="Rhea" id="RHEA-COMP:17789"/>
        <dbReference type="ChEBI" id="CHEBI:15378"/>
        <dbReference type="ChEBI" id="CHEBI:57540"/>
        <dbReference type="ChEBI" id="CHEBI:57945"/>
        <dbReference type="ChEBI" id="CHEBI:65315"/>
        <dbReference type="ChEBI" id="CHEBI:74443"/>
    </reaction>
    <physiologicalReaction direction="right-to-left" evidence="13">
        <dbReference type="Rhea" id="RHEA:69853"/>
    </physiologicalReaction>
</comment>
<feature type="compositionally biased region" description="Basic and acidic residues" evidence="18">
    <location>
        <begin position="17"/>
        <end position="27"/>
    </location>
</feature>
<dbReference type="InterPro" id="IPR013785">
    <property type="entry name" value="Aldolase_TIM"/>
</dbReference>
<evidence type="ECO:0000256" key="6">
    <source>
        <dbReference type="ARBA" id="ARBA00022664"/>
    </source>
</evidence>
<evidence type="ECO:0000256" key="12">
    <source>
        <dbReference type="ARBA" id="ARBA00048266"/>
    </source>
</evidence>
<dbReference type="Pfam" id="PF01207">
    <property type="entry name" value="Dus"/>
    <property type="match status" value="1"/>
</dbReference>
<evidence type="ECO:0000256" key="9">
    <source>
        <dbReference type="ARBA" id="ARBA00022857"/>
    </source>
</evidence>
<evidence type="ECO:0000256" key="11">
    <source>
        <dbReference type="ARBA" id="ARBA00023027"/>
    </source>
</evidence>
<comment type="caution">
    <text evidence="20">The sequence shown here is derived from an EMBL/GenBank/DDBJ whole genome shotgun (WGS) entry which is preliminary data.</text>
</comment>
<protein>
    <recommendedName>
        <fullName evidence="3 17">tRNA-dihydrouridine(47) synthase [NAD(P)(+)]</fullName>
        <ecNumber evidence="2 17">1.3.1.89</ecNumber>
    </recommendedName>
    <alternativeName>
        <fullName evidence="17">tRNA-dihydrouridine synthase 3</fullName>
    </alternativeName>
</protein>
<reference evidence="20" key="1">
    <citation type="submission" date="2020-01" db="EMBL/GenBank/DDBJ databases">
        <title>Genome Sequencing of Three Apophysomyces-Like Fungal Strains Confirms a Novel Fungal Genus in the Mucoromycota with divergent Burkholderia-like Endosymbiotic Bacteria.</title>
        <authorList>
            <person name="Stajich J.E."/>
            <person name="Macias A.M."/>
            <person name="Carter-House D."/>
            <person name="Lovett B."/>
            <person name="Kasson L.R."/>
            <person name="Berry K."/>
            <person name="Grigoriev I."/>
            <person name="Chang Y."/>
            <person name="Spatafora J."/>
            <person name="Kasson M.T."/>
        </authorList>
    </citation>
    <scope>NUCLEOTIDE SEQUENCE</scope>
    <source>
        <strain evidence="20">NRRL A-21654</strain>
    </source>
</reference>
<proteinExistence type="inferred from homology"/>
<evidence type="ECO:0000313" key="20">
    <source>
        <dbReference type="EMBL" id="KAF7728017.1"/>
    </source>
</evidence>
<feature type="compositionally biased region" description="Basic and acidic residues" evidence="18">
    <location>
        <begin position="1"/>
        <end position="10"/>
    </location>
</feature>
<dbReference type="PANTHER" id="PTHR45846:SF1">
    <property type="entry name" value="TRNA-DIHYDROURIDINE(47) SYNTHASE [NAD(P)(+)]-LIKE"/>
    <property type="match status" value="1"/>
</dbReference>
<dbReference type="PROSITE" id="PS50103">
    <property type="entry name" value="ZF_C3H1"/>
    <property type="match status" value="1"/>
</dbReference>
<evidence type="ECO:0000256" key="14">
    <source>
        <dbReference type="ARBA" id="ARBA00049447"/>
    </source>
</evidence>
<comment type="cofactor">
    <cofactor evidence="1 17">
        <name>FMN</name>
        <dbReference type="ChEBI" id="CHEBI:58210"/>
    </cofactor>
</comment>
<dbReference type="PANTHER" id="PTHR45846">
    <property type="entry name" value="TRNA-DIHYDROURIDINE(47) SYNTHASE [NAD(P)(+)]-LIKE"/>
    <property type="match status" value="1"/>
</dbReference>
<evidence type="ECO:0000256" key="7">
    <source>
        <dbReference type="ARBA" id="ARBA00022694"/>
    </source>
</evidence>
<dbReference type="Proteomes" id="UP000605846">
    <property type="component" value="Unassembled WGS sequence"/>
</dbReference>
<keyword evidence="10 17" id="KW-0560">Oxidoreductase</keyword>